<protein>
    <submittedName>
        <fullName evidence="9">Outer membrane efflux protein</fullName>
    </submittedName>
</protein>
<evidence type="ECO:0000313" key="10">
    <source>
        <dbReference type="Proteomes" id="UP000027601"/>
    </source>
</evidence>
<dbReference type="GO" id="GO:0015288">
    <property type="term" value="F:porin activity"/>
    <property type="evidence" value="ECO:0007669"/>
    <property type="project" value="TreeGrafter"/>
</dbReference>
<proteinExistence type="inferred from homology"/>
<evidence type="ECO:0000256" key="6">
    <source>
        <dbReference type="ARBA" id="ARBA00023136"/>
    </source>
</evidence>
<organism evidence="9 10">
    <name type="scientific">Bacteroides graminisolvens DSM 19988 = JCM 15093</name>
    <dbReference type="NCBI Taxonomy" id="1121097"/>
    <lineage>
        <taxon>Bacteria</taxon>
        <taxon>Pseudomonadati</taxon>
        <taxon>Bacteroidota</taxon>
        <taxon>Bacteroidia</taxon>
        <taxon>Bacteroidales</taxon>
        <taxon>Bacteroidaceae</taxon>
        <taxon>Bacteroides</taxon>
    </lineage>
</organism>
<dbReference type="RefSeq" id="WP_024997283.1">
    <property type="nucleotide sequence ID" value="NZ_ATZI01000020.1"/>
</dbReference>
<gene>
    <name evidence="9" type="ORF">JCM15093_2925</name>
</gene>
<evidence type="ECO:0000313" key="9">
    <source>
        <dbReference type="EMBL" id="GAK37659.1"/>
    </source>
</evidence>
<dbReference type="Gene3D" id="1.20.1600.10">
    <property type="entry name" value="Outer membrane efflux proteins (OEP)"/>
    <property type="match status" value="1"/>
</dbReference>
<keyword evidence="6" id="KW-0472">Membrane</keyword>
<dbReference type="OrthoDB" id="976750at2"/>
<comment type="caution">
    <text evidence="9">The sequence shown here is derived from an EMBL/GenBank/DDBJ whole genome shotgun (WGS) entry which is preliminary data.</text>
</comment>
<dbReference type="GO" id="GO:0009279">
    <property type="term" value="C:cell outer membrane"/>
    <property type="evidence" value="ECO:0007669"/>
    <property type="project" value="UniProtKB-SubCell"/>
</dbReference>
<dbReference type="Pfam" id="PF02321">
    <property type="entry name" value="OEP"/>
    <property type="match status" value="1"/>
</dbReference>
<comment type="similarity">
    <text evidence="2">Belongs to the outer membrane factor (OMF) (TC 1.B.17) family.</text>
</comment>
<evidence type="ECO:0000256" key="4">
    <source>
        <dbReference type="ARBA" id="ARBA00022452"/>
    </source>
</evidence>
<dbReference type="Proteomes" id="UP000027601">
    <property type="component" value="Unassembled WGS sequence"/>
</dbReference>
<dbReference type="EMBL" id="BAJS01000025">
    <property type="protein sequence ID" value="GAK37659.1"/>
    <property type="molecule type" value="Genomic_DNA"/>
</dbReference>
<dbReference type="InterPro" id="IPR051906">
    <property type="entry name" value="TolC-like"/>
</dbReference>
<evidence type="ECO:0000256" key="7">
    <source>
        <dbReference type="ARBA" id="ARBA00023237"/>
    </source>
</evidence>
<feature type="chain" id="PRO_5001662601" evidence="8">
    <location>
        <begin position="20"/>
        <end position="421"/>
    </location>
</feature>
<evidence type="ECO:0000256" key="5">
    <source>
        <dbReference type="ARBA" id="ARBA00022692"/>
    </source>
</evidence>
<feature type="signal peptide" evidence="8">
    <location>
        <begin position="1"/>
        <end position="19"/>
    </location>
</feature>
<dbReference type="PANTHER" id="PTHR30026:SF20">
    <property type="entry name" value="OUTER MEMBRANE PROTEIN TOLC"/>
    <property type="match status" value="1"/>
</dbReference>
<dbReference type="PANTHER" id="PTHR30026">
    <property type="entry name" value="OUTER MEMBRANE PROTEIN TOLC"/>
    <property type="match status" value="1"/>
</dbReference>
<evidence type="ECO:0000256" key="2">
    <source>
        <dbReference type="ARBA" id="ARBA00007613"/>
    </source>
</evidence>
<evidence type="ECO:0000256" key="1">
    <source>
        <dbReference type="ARBA" id="ARBA00004442"/>
    </source>
</evidence>
<reference evidence="9 10" key="1">
    <citation type="journal article" date="2015" name="Microbes Environ.">
        <title>Distribution and evolution of nitrogen fixation genes in the phylum bacteroidetes.</title>
        <authorList>
            <person name="Inoue J."/>
            <person name="Oshima K."/>
            <person name="Suda W."/>
            <person name="Sakamoto M."/>
            <person name="Iino T."/>
            <person name="Noda S."/>
            <person name="Hongoh Y."/>
            <person name="Hattori M."/>
            <person name="Ohkuma M."/>
        </authorList>
    </citation>
    <scope>NUCLEOTIDE SEQUENCE [LARGE SCALE GENOMIC DNA]</scope>
    <source>
        <strain evidence="9 10">JCM 15093</strain>
    </source>
</reference>
<accession>A0A069DBK1</accession>
<dbReference type="eggNOG" id="COG1538">
    <property type="taxonomic scope" value="Bacteria"/>
</dbReference>
<keyword evidence="7" id="KW-0998">Cell outer membrane</keyword>
<dbReference type="InterPro" id="IPR003423">
    <property type="entry name" value="OMP_efflux"/>
</dbReference>
<sequence>MKQFVFWILIGCFAAPSQAQITLESCRQKAQANYPLVRQYELIEKTKEFSVSNAAKGYLPQFSLSAKATYQSDATTINLKIGDFALNRVAPKDQYQAMVELNQQIWDGGNIHSQKELAKANSDVDREKLNVDMYALIERVNDLYFGILMLDEQLTQNTLLLDDLERTHKQISAYVANGVANSADLDEVKVEQLNALQKRTELKSSREAYVKMLSVFTGEEIAETALFAKPVESVAPLTDPAYFRRPELSWFEAQNGRLDVNEQMLQARNMPRLGLFVQGAYGNPGLNMLKDKFETYYIAGVKLSWNFGGLYTLKNDKKQIQVNRAQLDSNRDVFLFNTRLQATQQNSAINSVRALLDKDDEIIALRTNIRKAAEAKVSNGTLAVTDLLREINSENKARQVKALHEVQLLMNIYQLKYTTNN</sequence>
<keyword evidence="4" id="KW-1134">Transmembrane beta strand</keyword>
<dbReference type="SUPFAM" id="SSF56954">
    <property type="entry name" value="Outer membrane efflux proteins (OEP)"/>
    <property type="match status" value="1"/>
</dbReference>
<dbReference type="GO" id="GO:1990281">
    <property type="term" value="C:efflux pump complex"/>
    <property type="evidence" value="ECO:0007669"/>
    <property type="project" value="TreeGrafter"/>
</dbReference>
<dbReference type="GO" id="GO:0015562">
    <property type="term" value="F:efflux transmembrane transporter activity"/>
    <property type="evidence" value="ECO:0007669"/>
    <property type="project" value="InterPro"/>
</dbReference>
<comment type="subcellular location">
    <subcellularLocation>
        <location evidence="1">Cell outer membrane</location>
    </subcellularLocation>
</comment>
<keyword evidence="5" id="KW-0812">Transmembrane</keyword>
<keyword evidence="8" id="KW-0732">Signal</keyword>
<dbReference type="STRING" id="1121097.GCA_000428125_02901"/>
<keyword evidence="3" id="KW-0813">Transport</keyword>
<dbReference type="AlphaFoldDB" id="A0A069DBK1"/>
<keyword evidence="10" id="KW-1185">Reference proteome</keyword>
<evidence type="ECO:0000256" key="3">
    <source>
        <dbReference type="ARBA" id="ARBA00022448"/>
    </source>
</evidence>
<evidence type="ECO:0000256" key="8">
    <source>
        <dbReference type="SAM" id="SignalP"/>
    </source>
</evidence>
<name>A0A069DBK1_9BACE</name>